<proteinExistence type="predicted"/>
<evidence type="ECO:0000259" key="1">
    <source>
        <dbReference type="Pfam" id="PF25772"/>
    </source>
</evidence>
<dbReference type="Pfam" id="PF25772">
    <property type="entry name" value="HEAT_RRP12_N"/>
    <property type="match status" value="1"/>
</dbReference>
<dbReference type="InterPro" id="IPR052087">
    <property type="entry name" value="RRP12"/>
</dbReference>
<evidence type="ECO:0000313" key="3">
    <source>
        <dbReference type="Proteomes" id="UP000008141"/>
    </source>
</evidence>
<reference evidence="2 3" key="1">
    <citation type="journal article" date="2010" name="Plant Cell">
        <title>The Chlorella variabilis NC64A genome reveals adaptation to photosymbiosis, coevolution with viruses, and cryptic sex.</title>
        <authorList>
            <person name="Blanc G."/>
            <person name="Duncan G."/>
            <person name="Agarkova I."/>
            <person name="Borodovsky M."/>
            <person name="Gurnon J."/>
            <person name="Kuo A."/>
            <person name="Lindquist E."/>
            <person name="Lucas S."/>
            <person name="Pangilinan J."/>
            <person name="Polle J."/>
            <person name="Salamov A."/>
            <person name="Terry A."/>
            <person name="Yamada T."/>
            <person name="Dunigan D.D."/>
            <person name="Grigoriev I.V."/>
            <person name="Claverie J.M."/>
            <person name="Van Etten J.L."/>
        </authorList>
    </citation>
    <scope>NUCLEOTIDE SEQUENCE [LARGE SCALE GENOMIC DNA]</scope>
    <source>
        <strain evidence="2 3">NC64A</strain>
    </source>
</reference>
<feature type="domain" description="RRP12 N-terminal HEAT" evidence="1">
    <location>
        <begin position="35"/>
        <end position="134"/>
    </location>
</feature>
<dbReference type="eggNOG" id="KOG1248">
    <property type="taxonomic scope" value="Eukaryota"/>
</dbReference>
<feature type="non-terminal residue" evidence="2">
    <location>
        <position position="135"/>
    </location>
</feature>
<dbReference type="PANTHER" id="PTHR48287:SF1">
    <property type="entry name" value="ARM REPEAT SUPERFAMILY PROTEIN"/>
    <property type="match status" value="1"/>
</dbReference>
<dbReference type="InParanoid" id="E1ZUE8"/>
<dbReference type="GeneID" id="17349980"/>
<protein>
    <recommendedName>
        <fullName evidence="1">RRP12 N-terminal HEAT domain-containing protein</fullName>
    </recommendedName>
</protein>
<dbReference type="AlphaFoldDB" id="E1ZUE8"/>
<dbReference type="STRING" id="554065.E1ZUE8"/>
<gene>
    <name evidence="2" type="ORF">CHLNCDRAFT_137227</name>
</gene>
<sequence>MEDLSSLRLSLGVRSVRTFEGQGAPPPEAPTALTLGQEIYTKFAGKTQPESRQLVAILAAVQEVVRAQGLEVTPTAMFAALMASLEKPETLASGEVLAAMCHLLSLVLGRVPNQILRAKFAAGSQVLCGILEAKQ</sequence>
<dbReference type="RefSeq" id="XP_005842679.1">
    <property type="nucleotide sequence ID" value="XM_005842622.1"/>
</dbReference>
<dbReference type="KEGG" id="cvr:CHLNCDRAFT_137227"/>
<dbReference type="PANTHER" id="PTHR48287">
    <property type="entry name" value="ARM REPEAT SUPERFAMILY PROTEIN"/>
    <property type="match status" value="1"/>
</dbReference>
<dbReference type="EMBL" id="GL433984">
    <property type="protein sequence ID" value="EFN50547.1"/>
    <property type="molecule type" value="Genomic_DNA"/>
</dbReference>
<evidence type="ECO:0000313" key="2">
    <source>
        <dbReference type="EMBL" id="EFN50547.1"/>
    </source>
</evidence>
<name>E1ZUE8_CHLVA</name>
<dbReference type="OrthoDB" id="2192888at2759"/>
<organism evidence="3">
    <name type="scientific">Chlorella variabilis</name>
    <name type="common">Green alga</name>
    <dbReference type="NCBI Taxonomy" id="554065"/>
    <lineage>
        <taxon>Eukaryota</taxon>
        <taxon>Viridiplantae</taxon>
        <taxon>Chlorophyta</taxon>
        <taxon>core chlorophytes</taxon>
        <taxon>Trebouxiophyceae</taxon>
        <taxon>Chlorellales</taxon>
        <taxon>Chlorellaceae</taxon>
        <taxon>Chlorella clade</taxon>
        <taxon>Chlorella</taxon>
    </lineage>
</organism>
<dbReference type="InterPro" id="IPR057860">
    <property type="entry name" value="HEAT_RRP12_N"/>
</dbReference>
<keyword evidence="3" id="KW-1185">Reference proteome</keyword>
<accession>E1ZUE8</accession>
<dbReference type="Proteomes" id="UP000008141">
    <property type="component" value="Unassembled WGS sequence"/>
</dbReference>